<gene>
    <name evidence="3" type="ORF">SEMRO_459_G147300.1</name>
</gene>
<evidence type="ECO:0000313" key="4">
    <source>
        <dbReference type="Proteomes" id="UP001153069"/>
    </source>
</evidence>
<dbReference type="OrthoDB" id="2014825at2759"/>
<evidence type="ECO:0000256" key="2">
    <source>
        <dbReference type="SAM" id="Phobius"/>
    </source>
</evidence>
<protein>
    <submittedName>
        <fullName evidence="3">Alpha-(1,6)-fucosyltransferase</fullName>
    </submittedName>
</protein>
<dbReference type="PANTHER" id="PTHR13132">
    <property type="entry name" value="ALPHA- 1,6 -FUCOSYLTRANSFERASE"/>
    <property type="match status" value="1"/>
</dbReference>
<sequence>MKKPLSNVLRSMLRVLLVVVIITFLAFDGMLPLDDGSILQSVLLGGFVKENRELGSSLLREGDGIEANNSFCVPWTQNSDNWWTHNVQWEMDVERDNETHYCFKRIRNEEKLRALNELYQVQFLHGDCSQTVTKKMWSSGWNADMLNIMDGLKHAVLHHKPFQISNQPWHYANPRLAKPAIQAYKDIEPVCPEGTMFCYFLPLSNCSAAPVVSPRDMLEEQFVGSPRYQWYYEYVTRRQTWLRKAVYDFSKKQQTMTTPCTVIHIRRGDVVLHPGEYKRRYHPVRDYLRPQFQVQHNIFLLTDDANAIAEAKTEFPNYNWMYVDRPRFQAAEGGFENQMPSKDPIHEVVVILTVFQMARKCQSLVHSHSTFASQVLAEMEASAGAPIRRIQIDIGPDVFSGVHGNTLHISKDYNNSTSNEGSSPFSKKYRTPKEQDNSQFSSTNSATKRERNYQLSKNIAAKEGRSLPQSFEPIINKIYNKYNNKKLGRNDIPGTRHILNI</sequence>
<dbReference type="Gene3D" id="3.40.50.11350">
    <property type="match status" value="1"/>
</dbReference>
<accession>A0A9N8DXU9</accession>
<keyword evidence="2" id="KW-1133">Transmembrane helix</keyword>
<feature type="transmembrane region" description="Helical" evidence="2">
    <location>
        <begin position="12"/>
        <end position="33"/>
    </location>
</feature>
<feature type="compositionally biased region" description="Polar residues" evidence="1">
    <location>
        <begin position="412"/>
        <end position="425"/>
    </location>
</feature>
<feature type="compositionally biased region" description="Polar residues" evidence="1">
    <location>
        <begin position="437"/>
        <end position="446"/>
    </location>
</feature>
<dbReference type="Proteomes" id="UP001153069">
    <property type="component" value="Unassembled WGS sequence"/>
</dbReference>
<keyword evidence="2" id="KW-0472">Membrane</keyword>
<reference evidence="3" key="1">
    <citation type="submission" date="2020-06" db="EMBL/GenBank/DDBJ databases">
        <authorList>
            <consortium name="Plant Systems Biology data submission"/>
        </authorList>
    </citation>
    <scope>NUCLEOTIDE SEQUENCE</scope>
    <source>
        <strain evidence="3">D6</strain>
    </source>
</reference>
<dbReference type="PANTHER" id="PTHR13132:SF29">
    <property type="entry name" value="ALPHA-(1,6)-FUCOSYLTRANSFERASE"/>
    <property type="match status" value="1"/>
</dbReference>
<comment type="caution">
    <text evidence="3">The sequence shown here is derived from an EMBL/GenBank/DDBJ whole genome shotgun (WGS) entry which is preliminary data.</text>
</comment>
<dbReference type="AlphaFoldDB" id="A0A9N8DXU9"/>
<dbReference type="GO" id="GO:0006487">
    <property type="term" value="P:protein N-linked glycosylation"/>
    <property type="evidence" value="ECO:0007669"/>
    <property type="project" value="TreeGrafter"/>
</dbReference>
<evidence type="ECO:0000256" key="1">
    <source>
        <dbReference type="SAM" id="MobiDB-lite"/>
    </source>
</evidence>
<name>A0A9N8DXU9_9STRA</name>
<proteinExistence type="predicted"/>
<dbReference type="GO" id="GO:0046921">
    <property type="term" value="F:alpha-(1-&gt;6)-fucosyltransferase activity"/>
    <property type="evidence" value="ECO:0007669"/>
    <property type="project" value="TreeGrafter"/>
</dbReference>
<evidence type="ECO:0000313" key="3">
    <source>
        <dbReference type="EMBL" id="CAB9510917.1"/>
    </source>
</evidence>
<keyword evidence="2" id="KW-0812">Transmembrane</keyword>
<dbReference type="EMBL" id="CAICTM010000458">
    <property type="protein sequence ID" value="CAB9510917.1"/>
    <property type="molecule type" value="Genomic_DNA"/>
</dbReference>
<keyword evidence="4" id="KW-1185">Reference proteome</keyword>
<feature type="region of interest" description="Disordered" evidence="1">
    <location>
        <begin position="410"/>
        <end position="452"/>
    </location>
</feature>
<organism evidence="3 4">
    <name type="scientific">Seminavis robusta</name>
    <dbReference type="NCBI Taxonomy" id="568900"/>
    <lineage>
        <taxon>Eukaryota</taxon>
        <taxon>Sar</taxon>
        <taxon>Stramenopiles</taxon>
        <taxon>Ochrophyta</taxon>
        <taxon>Bacillariophyta</taxon>
        <taxon>Bacillariophyceae</taxon>
        <taxon>Bacillariophycidae</taxon>
        <taxon>Naviculales</taxon>
        <taxon>Naviculaceae</taxon>
        <taxon>Seminavis</taxon>
    </lineage>
</organism>